<feature type="compositionally biased region" description="Low complexity" evidence="1">
    <location>
        <begin position="1"/>
        <end position="11"/>
    </location>
</feature>
<evidence type="ECO:0000313" key="3">
    <source>
        <dbReference type="Proteomes" id="UP000176087"/>
    </source>
</evidence>
<organism evidence="2 3">
    <name type="scientific">Streptomyces abyssalis</name>
    <dbReference type="NCBI Taxonomy" id="933944"/>
    <lineage>
        <taxon>Bacteria</taxon>
        <taxon>Bacillati</taxon>
        <taxon>Actinomycetota</taxon>
        <taxon>Actinomycetes</taxon>
        <taxon>Kitasatosporales</taxon>
        <taxon>Streptomycetaceae</taxon>
        <taxon>Streptomyces</taxon>
    </lineage>
</organism>
<keyword evidence="3" id="KW-1185">Reference proteome</keyword>
<protein>
    <submittedName>
        <fullName evidence="2">Hydrolase</fullName>
    </submittedName>
</protein>
<dbReference type="NCBIfam" id="TIGR03624">
    <property type="entry name" value="putative hydrolase"/>
    <property type="match status" value="1"/>
</dbReference>
<dbReference type="Proteomes" id="UP000176087">
    <property type="component" value="Unassembled WGS sequence"/>
</dbReference>
<dbReference type="OrthoDB" id="8478472at2"/>
<dbReference type="PANTHER" id="PTHR39420">
    <property type="match status" value="1"/>
</dbReference>
<feature type="compositionally biased region" description="Gly residues" evidence="1">
    <location>
        <begin position="28"/>
        <end position="55"/>
    </location>
</feature>
<proteinExistence type="predicted"/>
<accession>A0A1E7JGD1</accession>
<feature type="region of interest" description="Disordered" evidence="1">
    <location>
        <begin position="1"/>
        <end position="57"/>
    </location>
</feature>
<keyword evidence="2" id="KW-0378">Hydrolase</keyword>
<dbReference type="PANTHER" id="PTHR39420:SF2">
    <property type="entry name" value="HYDROLASE"/>
    <property type="match status" value="1"/>
</dbReference>
<feature type="region of interest" description="Disordered" evidence="1">
    <location>
        <begin position="110"/>
        <end position="146"/>
    </location>
</feature>
<dbReference type="InterPro" id="IPR042271">
    <property type="entry name" value="Zinicin_2_N"/>
</dbReference>
<dbReference type="SUPFAM" id="SSF55486">
    <property type="entry name" value="Metalloproteases ('zincins'), catalytic domain"/>
    <property type="match status" value="1"/>
</dbReference>
<gene>
    <name evidence="2" type="ORF">AN215_23775</name>
</gene>
<feature type="compositionally biased region" description="Basic and acidic residues" evidence="1">
    <location>
        <begin position="501"/>
        <end position="514"/>
    </location>
</feature>
<feature type="region of interest" description="Disordered" evidence="1">
    <location>
        <begin position="443"/>
        <end position="527"/>
    </location>
</feature>
<comment type="caution">
    <text evidence="2">The sequence shown here is derived from an EMBL/GenBank/DDBJ whole genome shotgun (WGS) entry which is preliminary data.</text>
</comment>
<dbReference type="Gene3D" id="1.20.150.30">
    <property type="entry name" value="Zincin-like metallopeptidase, N-terminal domain"/>
    <property type="match status" value="1"/>
</dbReference>
<dbReference type="EMBL" id="LJGT01000041">
    <property type="protein sequence ID" value="OEU85523.1"/>
    <property type="molecule type" value="Genomic_DNA"/>
</dbReference>
<feature type="compositionally biased region" description="Low complexity" evidence="1">
    <location>
        <begin position="110"/>
        <end position="124"/>
    </location>
</feature>
<evidence type="ECO:0000313" key="2">
    <source>
        <dbReference type="EMBL" id="OEU85523.1"/>
    </source>
</evidence>
<name>A0A1E7JGD1_9ACTN</name>
<dbReference type="InterPro" id="IPR018766">
    <property type="entry name" value="Zinicin_2"/>
</dbReference>
<dbReference type="RefSeq" id="WP_070011078.1">
    <property type="nucleotide sequence ID" value="NZ_LJGS01000039.1"/>
</dbReference>
<dbReference type="PATRIC" id="fig|933944.5.peg.4608"/>
<reference evidence="2 3" key="1">
    <citation type="journal article" date="2016" name="Front. Microbiol.">
        <title>Comparative Genomics Analysis of Streptomyces Species Reveals Their Adaptation to the Marine Environment and Their Diversity at the Genomic Level.</title>
        <authorList>
            <person name="Tian X."/>
            <person name="Zhang Z."/>
            <person name="Yang T."/>
            <person name="Chen M."/>
            <person name="Li J."/>
            <person name="Chen F."/>
            <person name="Yang J."/>
            <person name="Li W."/>
            <person name="Zhang B."/>
            <person name="Zhang Z."/>
            <person name="Wu J."/>
            <person name="Zhang C."/>
            <person name="Long L."/>
            <person name="Xiao J."/>
        </authorList>
    </citation>
    <scope>NUCLEOTIDE SEQUENCE [LARGE SCALE GENOMIC DNA]</scope>
    <source>
        <strain evidence="2 3">SCSIO 10390</strain>
    </source>
</reference>
<dbReference type="GO" id="GO:0016787">
    <property type="term" value="F:hydrolase activity"/>
    <property type="evidence" value="ECO:0007669"/>
    <property type="project" value="UniProtKB-KW"/>
</dbReference>
<evidence type="ECO:0000256" key="1">
    <source>
        <dbReference type="SAM" id="MobiDB-lite"/>
    </source>
</evidence>
<dbReference type="STRING" id="933944.AN215_23775"/>
<dbReference type="AlphaFoldDB" id="A0A1E7JGD1"/>
<sequence>MSDTPFGFGVPPEEPEDGDEGKKKGEGEGSGQGGQGGTPNPFGFGGGAGGSGGPGADNPLAAMFGSLGGGQGGMDPNDLGAAFQKLGQMLSYEGGPVNWDMAKDIARQTVAAGPPGSGSASEGAETGGTGAVTGTGTKDASIGPSDRAAVEEAVRLADLWLDGVTSLPSGATTAEAWSRAEWVENTLPVWKDLVDPVAERVGAAMGDVLPEEMQAMAGPLLGMMRSMGGAMFGTQIGQALGVLAGEVVGSSDIGLPLGPDGKAALLPTNMSALGEGLGVPQEEVRLYLALREAAHQRLFMHVPWLRSHLFGAVDGYARGIKVDTSKLEDVVGQFDPQNPEELQQALQQGMFQPEDTPEQRSAKARLETALALVEGWVDAVVHAAAEPHLPSASALRETLRRRRASGGPAEQTFATLIGLELRPRRLRDASRLWASLTDARGAEGRDGLWAHPDMLPTAEDLDDPDGFVHRENVDFSELESLLGDAAEDSGNGGDDGTDGGAARDDADEKGVDKGDSDDEGDGGGKKL</sequence>
<dbReference type="Pfam" id="PF10103">
    <property type="entry name" value="Zincin_2"/>
    <property type="match status" value="1"/>
</dbReference>